<accession>A0ABP0NRD6</accession>
<protein>
    <submittedName>
        <fullName evidence="1">Protein-lysine methyltransferase METTL21D (Methyltransferase-like protein 21D) (VCP lysine methyltransferase) (VCP-KMT) (Valosin-containing protein lysine methyltransferase)</fullName>
    </submittedName>
</protein>
<evidence type="ECO:0000313" key="2">
    <source>
        <dbReference type="Proteomes" id="UP001642464"/>
    </source>
</evidence>
<dbReference type="Pfam" id="PF10294">
    <property type="entry name" value="Methyltransf_16"/>
    <property type="match status" value="1"/>
</dbReference>
<dbReference type="InterPro" id="IPR019410">
    <property type="entry name" value="Methyltransf_16"/>
</dbReference>
<dbReference type="PANTHER" id="PTHR14614">
    <property type="entry name" value="HEPATOCELLULAR CARCINOMA-ASSOCIATED ANTIGEN"/>
    <property type="match status" value="1"/>
</dbReference>
<dbReference type="InterPro" id="IPR029063">
    <property type="entry name" value="SAM-dependent_MTases_sf"/>
</dbReference>
<dbReference type="Gene3D" id="3.40.50.150">
    <property type="entry name" value="Vaccinia Virus protein VP39"/>
    <property type="match status" value="1"/>
</dbReference>
<keyword evidence="2" id="KW-1185">Reference proteome</keyword>
<evidence type="ECO:0000313" key="1">
    <source>
        <dbReference type="EMBL" id="CAK9066360.1"/>
    </source>
</evidence>
<organism evidence="1 2">
    <name type="scientific">Durusdinium trenchii</name>
    <dbReference type="NCBI Taxonomy" id="1381693"/>
    <lineage>
        <taxon>Eukaryota</taxon>
        <taxon>Sar</taxon>
        <taxon>Alveolata</taxon>
        <taxon>Dinophyceae</taxon>
        <taxon>Suessiales</taxon>
        <taxon>Symbiodiniaceae</taxon>
        <taxon>Durusdinium</taxon>
    </lineage>
</organism>
<comment type="caution">
    <text evidence="1">The sequence shown here is derived from an EMBL/GenBank/DDBJ whole genome shotgun (WGS) entry which is preliminary data.</text>
</comment>
<proteinExistence type="predicted"/>
<gene>
    <name evidence="1" type="ORF">SCF082_LOCUS33797</name>
</gene>
<dbReference type="EMBL" id="CAXAMM010030358">
    <property type="protein sequence ID" value="CAK9066360.1"/>
    <property type="molecule type" value="Genomic_DNA"/>
</dbReference>
<reference evidence="1 2" key="1">
    <citation type="submission" date="2024-02" db="EMBL/GenBank/DDBJ databases">
        <authorList>
            <person name="Chen Y."/>
            <person name="Shah S."/>
            <person name="Dougan E. K."/>
            <person name="Thang M."/>
            <person name="Chan C."/>
        </authorList>
    </citation>
    <scope>NUCLEOTIDE SEQUENCE [LARGE SCALE GENOMIC DNA]</scope>
</reference>
<feature type="non-terminal residue" evidence="1">
    <location>
        <position position="452"/>
    </location>
</feature>
<dbReference type="Proteomes" id="UP001642464">
    <property type="component" value="Unassembled WGS sequence"/>
</dbReference>
<sequence length="452" mass="49747">MKEEAEEEEEACRTLRPLFEETLAAPSAMLLDVSFGPGLDFSLRQRPDDFVRGQCRAQPAALAKSPTEASRRTGCVAWDASVVLAGVLVKLNSSDPKLEKVLQCPMPCSTLNALSSALTAASEHGVLELGAGETGLVGLVASKLWRQSCVLTDMPDVIPHLQRNIDAAELSPPPRAVAYEWGTEWGVEHTAAGTGSGTFGVVLAADCIYDTENVDPFVDALREISGEESELLVAYDTALQRWGAYRRFLDLVECQWHVETQLEGGNWGKLEWSWRLQELLADAQLEGFRKAEDGTKIESDSSGIPDIGQSLCDPTFGKAVYNPRRIAESWEDFLDALGFQSSPIRQHVRQLFNREDLEEQLQGLFDALSGGLPALDKGGFLNFSSNIRGQVHVLMDMKTKISLLPPTAEDSQWIQQNFDAVFPAEEPLDRAAFPGVAKLVLLRRVVRTLIEY</sequence>
<name>A0ABP0NRD6_9DINO</name>